<evidence type="ECO:0000313" key="3">
    <source>
        <dbReference type="Proteomes" id="UP000297555"/>
    </source>
</evidence>
<dbReference type="AlphaFoldDB" id="A0A4Y8VGX2"/>
<keyword evidence="1" id="KW-0812">Transmembrane</keyword>
<keyword evidence="1" id="KW-0472">Membrane</keyword>
<dbReference type="OrthoDB" id="7029715at2"/>
<dbReference type="EMBL" id="SPDQ01000018">
    <property type="protein sequence ID" value="TFH79129.1"/>
    <property type="molecule type" value="Genomic_DNA"/>
</dbReference>
<comment type="caution">
    <text evidence="2">The sequence shown here is derived from an EMBL/GenBank/DDBJ whole genome shotgun (WGS) entry which is preliminary data.</text>
</comment>
<reference evidence="2 3" key="1">
    <citation type="submission" date="2019-03" db="EMBL/GenBank/DDBJ databases">
        <title>Draft genome sequence of humic substances-degrading Pseudomonas kribbensis CHA-19 from forest soil.</title>
        <authorList>
            <person name="Kim D."/>
        </authorList>
    </citation>
    <scope>NUCLEOTIDE SEQUENCE [LARGE SCALE GENOMIC DNA]</scope>
    <source>
        <strain evidence="2 3">CHA-19</strain>
    </source>
</reference>
<keyword evidence="1" id="KW-1133">Transmembrane helix</keyword>
<dbReference type="RefSeq" id="WP_134827395.1">
    <property type="nucleotide sequence ID" value="NZ_SPDQ01000018.1"/>
</dbReference>
<protein>
    <submittedName>
        <fullName evidence="2">Uncharacterized protein</fullName>
    </submittedName>
</protein>
<feature type="transmembrane region" description="Helical" evidence="1">
    <location>
        <begin position="6"/>
        <end position="27"/>
    </location>
</feature>
<organism evidence="2 3">
    <name type="scientific">Pseudomonas kribbensis</name>
    <dbReference type="NCBI Taxonomy" id="1628086"/>
    <lineage>
        <taxon>Bacteria</taxon>
        <taxon>Pseudomonadati</taxon>
        <taxon>Pseudomonadota</taxon>
        <taxon>Gammaproteobacteria</taxon>
        <taxon>Pseudomonadales</taxon>
        <taxon>Pseudomonadaceae</taxon>
        <taxon>Pseudomonas</taxon>
    </lineage>
</organism>
<name>A0A4Y8VGX2_9PSED</name>
<proteinExistence type="predicted"/>
<evidence type="ECO:0000256" key="1">
    <source>
        <dbReference type="SAM" id="Phobius"/>
    </source>
</evidence>
<gene>
    <name evidence="2" type="ORF">E4J90_17790</name>
</gene>
<evidence type="ECO:0000313" key="2">
    <source>
        <dbReference type="EMBL" id="TFH79129.1"/>
    </source>
</evidence>
<sequence length="239" mass="27295">MADLTWSQTLSVSFFTAALTIAGTAYLQIDQNDRAEKVRFLDGAQTTAQETSRLLDNGYLALAKLVKGMDKKGWGEFSNGSWNEYMEFHRGWRQQLIAEHFKLSRYFGKDMANDLVHIDEIDIHPVDNLSSPNPCDPAGNESDFDIEKLATQIECYARFVTLKQDILNEEIKNKKTDDLFDVMDSIMKTKNSTWELLRHYDKSSVSYLRRLDARLTELGVSKVTVIPRSAEKKQDGKTP</sequence>
<accession>A0A4Y8VGX2</accession>
<dbReference type="Proteomes" id="UP000297555">
    <property type="component" value="Unassembled WGS sequence"/>
</dbReference>